<evidence type="ECO:0000313" key="3">
    <source>
        <dbReference type="Proteomes" id="UP000293300"/>
    </source>
</evidence>
<name>A0A4Q9Z758_9FLAO</name>
<accession>A0A4Q9Z758</accession>
<dbReference type="AlphaFoldDB" id="A0A4Q9Z758"/>
<reference evidence="2 3" key="1">
    <citation type="submission" date="2019-02" db="EMBL/GenBank/DDBJ databases">
        <title>Flavobacterium sp. RD-2-33 isolated from forest soil.</title>
        <authorList>
            <person name="Chaudhary D.K."/>
        </authorList>
    </citation>
    <scope>NUCLEOTIDE SEQUENCE [LARGE SCALE GENOMIC DNA]</scope>
    <source>
        <strain evidence="2 3">RD-2-33</strain>
    </source>
</reference>
<keyword evidence="1" id="KW-0812">Transmembrane</keyword>
<keyword evidence="1" id="KW-0472">Membrane</keyword>
<proteinExistence type="predicted"/>
<keyword evidence="3" id="KW-1185">Reference proteome</keyword>
<comment type="caution">
    <text evidence="2">The sequence shown here is derived from an EMBL/GenBank/DDBJ whole genome shotgun (WGS) entry which is preliminary data.</text>
</comment>
<feature type="transmembrane region" description="Helical" evidence="1">
    <location>
        <begin position="6"/>
        <end position="25"/>
    </location>
</feature>
<evidence type="ECO:0000313" key="2">
    <source>
        <dbReference type="EMBL" id="TBX71346.1"/>
    </source>
</evidence>
<protein>
    <submittedName>
        <fullName evidence="2">FeoB-associated Cys-rich membrane protein</fullName>
    </submittedName>
</protein>
<dbReference type="EMBL" id="SJPE01000001">
    <property type="protein sequence ID" value="TBX71346.1"/>
    <property type="molecule type" value="Genomic_DNA"/>
</dbReference>
<evidence type="ECO:0000256" key="1">
    <source>
        <dbReference type="SAM" id="Phobius"/>
    </source>
</evidence>
<gene>
    <name evidence="2" type="ORF">EZL74_02230</name>
</gene>
<dbReference type="Proteomes" id="UP000293300">
    <property type="component" value="Unassembled WGS sequence"/>
</dbReference>
<dbReference type="RefSeq" id="WP_131474956.1">
    <property type="nucleotide sequence ID" value="NZ_SJPE01000001.1"/>
</dbReference>
<keyword evidence="1" id="KW-1133">Transmembrane helix</keyword>
<sequence>MNIQEILVYVALGIAIGFLGQKFIGSKKSKKGCGKDDCSCH</sequence>
<organism evidence="2 3">
    <name type="scientific">Flavobacterium silvisoli</name>
    <dbReference type="NCBI Taxonomy" id="2529433"/>
    <lineage>
        <taxon>Bacteria</taxon>
        <taxon>Pseudomonadati</taxon>
        <taxon>Bacteroidota</taxon>
        <taxon>Flavobacteriia</taxon>
        <taxon>Flavobacteriales</taxon>
        <taxon>Flavobacteriaceae</taxon>
        <taxon>Flavobacterium</taxon>
    </lineage>
</organism>